<proteinExistence type="predicted"/>
<dbReference type="Pfam" id="PF04860">
    <property type="entry name" value="Phage_portal"/>
    <property type="match status" value="1"/>
</dbReference>
<evidence type="ECO:0000256" key="1">
    <source>
        <dbReference type="SAM" id="MobiDB-lite"/>
    </source>
</evidence>
<accession>A0A6C2YHT0</accession>
<dbReference type="InParanoid" id="A0A6C2YHT0"/>
<dbReference type="EMBL" id="LR593887">
    <property type="protein sequence ID" value="VTR96804.1"/>
    <property type="molecule type" value="Genomic_DNA"/>
</dbReference>
<protein>
    <recommendedName>
        <fullName evidence="4">Phage portal protein</fullName>
    </recommendedName>
</protein>
<dbReference type="RefSeq" id="WP_162655887.1">
    <property type="nucleotide sequence ID" value="NZ_LR593887.1"/>
</dbReference>
<name>A0A6C2YHT0_9BACT</name>
<gene>
    <name evidence="2" type="ORF">GMBLW1_32670</name>
</gene>
<feature type="region of interest" description="Disordered" evidence="1">
    <location>
        <begin position="438"/>
        <end position="457"/>
    </location>
</feature>
<feature type="compositionally biased region" description="Low complexity" evidence="1">
    <location>
        <begin position="17"/>
        <end position="35"/>
    </location>
</feature>
<organism evidence="2">
    <name type="scientific">Tuwongella immobilis</name>
    <dbReference type="NCBI Taxonomy" id="692036"/>
    <lineage>
        <taxon>Bacteria</taxon>
        <taxon>Pseudomonadati</taxon>
        <taxon>Planctomycetota</taxon>
        <taxon>Planctomycetia</taxon>
        <taxon>Gemmatales</taxon>
        <taxon>Gemmataceae</taxon>
        <taxon>Tuwongella</taxon>
    </lineage>
</organism>
<sequence>MRQWLSRTLQSWRRSRLGSASGPSGSPLGSPAWAGEFHNKRREPTSQELLRELKNTAYACASINASVCAAFPPRLFFRSVGSHSGQLPGKLPGGGTTRALPPAIAKAMARATRADRVDEVIDHPLLTLLDRVNPVHNLHDLLELTTLEQEIHGTAYWLIQNGPHGYPDAIWPLPAHLVTPTRRPESTALVDAYEYRVGTTTQQFAPSEIIAFRYPHPRDPYGPGLSPLRAVFEQISLSGDFLAFKQAIWGNVGLPGVIISPAEVLSDRERHRIEQEWNAKFRNGGQGRALVAESGLNVEIIQQSLGDLALLAEQAFTKEEIANAFGVPVAMLTKETNLSNLQASQTLHASLAIRPRLKRRDQKLNEQLVPRFDPTGNLFFQSDDPLHENADYLLQQQDHDLRQGVRTINEIRSDRGLDPVPWGTTPWLPLSHAPIDWQRRPDYAPRTGRNRNPDSSS</sequence>
<dbReference type="EMBL" id="LR586016">
    <property type="protein sequence ID" value="VIP00693.1"/>
    <property type="molecule type" value="Genomic_DNA"/>
</dbReference>
<reference evidence="2" key="1">
    <citation type="submission" date="2019-04" db="EMBL/GenBank/DDBJ databases">
        <authorList>
            <consortium name="Science for Life Laboratories"/>
        </authorList>
    </citation>
    <scope>NUCLEOTIDE SEQUENCE</scope>
    <source>
        <strain evidence="2">MBLW1</strain>
    </source>
</reference>
<feature type="region of interest" description="Disordered" evidence="1">
    <location>
        <begin position="15"/>
        <end position="39"/>
    </location>
</feature>
<dbReference type="InterPro" id="IPR006944">
    <property type="entry name" value="Phage/GTA_portal"/>
</dbReference>
<dbReference type="Proteomes" id="UP000464378">
    <property type="component" value="Chromosome"/>
</dbReference>
<evidence type="ECO:0008006" key="4">
    <source>
        <dbReference type="Google" id="ProtNLM"/>
    </source>
</evidence>
<evidence type="ECO:0000313" key="2">
    <source>
        <dbReference type="EMBL" id="VIP00693.1"/>
    </source>
</evidence>
<dbReference type="AlphaFoldDB" id="A0A6C2YHT0"/>
<evidence type="ECO:0000313" key="3">
    <source>
        <dbReference type="Proteomes" id="UP000464378"/>
    </source>
</evidence>
<dbReference type="KEGG" id="tim:GMBLW1_32670"/>
<keyword evidence="3" id="KW-1185">Reference proteome</keyword>